<comment type="caution">
    <text evidence="2">The sequence shown here is derived from an EMBL/GenBank/DDBJ whole genome shotgun (WGS) entry which is preliminary data.</text>
</comment>
<evidence type="ECO:0000256" key="1">
    <source>
        <dbReference type="SAM" id="MobiDB-lite"/>
    </source>
</evidence>
<feature type="compositionally biased region" description="Low complexity" evidence="1">
    <location>
        <begin position="49"/>
        <end position="60"/>
    </location>
</feature>
<feature type="region of interest" description="Disordered" evidence="1">
    <location>
        <begin position="40"/>
        <end position="94"/>
    </location>
</feature>
<organism evidence="2 3">
    <name type="scientific">Streptomyces carpinensis</name>
    <dbReference type="NCBI Taxonomy" id="66369"/>
    <lineage>
        <taxon>Bacteria</taxon>
        <taxon>Bacillati</taxon>
        <taxon>Actinomycetota</taxon>
        <taxon>Actinomycetes</taxon>
        <taxon>Kitasatosporales</taxon>
        <taxon>Streptomycetaceae</taxon>
        <taxon>Streptomyces</taxon>
    </lineage>
</organism>
<sequence>MSQQPVPAPKKPLSMRGKVAIGAAVLIAVPVVATIALSGSEDASWQDRPSAAVSPPASSSQPETKKPLAKAKPSPAASDPEPAQMLADLDGTGRPASQYQQVLDALVPRCTEDRPHLAAVVSGTLKDLKKNGVMDEDGFSVLQHLELSVPAGKPQVNCASSAAAYATLRERN</sequence>
<evidence type="ECO:0008006" key="4">
    <source>
        <dbReference type="Google" id="ProtNLM"/>
    </source>
</evidence>
<reference evidence="2 3" key="1">
    <citation type="submission" date="2024-06" db="EMBL/GenBank/DDBJ databases">
        <title>The Natural Products Discovery Center: Release of the First 8490 Sequenced Strains for Exploring Actinobacteria Biosynthetic Diversity.</title>
        <authorList>
            <person name="Kalkreuter E."/>
            <person name="Kautsar S.A."/>
            <person name="Yang D."/>
            <person name="Bader C.D."/>
            <person name="Teijaro C.N."/>
            <person name="Fluegel L."/>
            <person name="Davis C.M."/>
            <person name="Simpson J.R."/>
            <person name="Lauterbach L."/>
            <person name="Steele A.D."/>
            <person name="Gui C."/>
            <person name="Meng S."/>
            <person name="Li G."/>
            <person name="Viehrig K."/>
            <person name="Ye F."/>
            <person name="Su P."/>
            <person name="Kiefer A.F."/>
            <person name="Nichols A."/>
            <person name="Cepeda A.J."/>
            <person name="Yan W."/>
            <person name="Fan B."/>
            <person name="Jiang Y."/>
            <person name="Adhikari A."/>
            <person name="Zheng C.-J."/>
            <person name="Schuster L."/>
            <person name="Cowan T.M."/>
            <person name="Smanski M.J."/>
            <person name="Chevrette M.G."/>
            <person name="De Carvalho L.P.S."/>
            <person name="Shen B."/>
        </authorList>
    </citation>
    <scope>NUCLEOTIDE SEQUENCE [LARGE SCALE GENOMIC DNA]</scope>
    <source>
        <strain evidence="2 3">NPDC000634</strain>
    </source>
</reference>
<evidence type="ECO:0000313" key="2">
    <source>
        <dbReference type="EMBL" id="MER6982862.1"/>
    </source>
</evidence>
<gene>
    <name evidence="2" type="ORF">ABT317_39355</name>
</gene>
<evidence type="ECO:0000313" key="3">
    <source>
        <dbReference type="Proteomes" id="UP001458415"/>
    </source>
</evidence>
<proteinExistence type="predicted"/>
<accession>A0ABV1WFA5</accession>
<keyword evidence="3" id="KW-1185">Reference proteome</keyword>
<protein>
    <recommendedName>
        <fullName evidence="4">Secreted protein</fullName>
    </recommendedName>
</protein>
<name>A0ABV1WFA5_9ACTN</name>
<dbReference type="Proteomes" id="UP001458415">
    <property type="component" value="Unassembled WGS sequence"/>
</dbReference>
<feature type="compositionally biased region" description="Low complexity" evidence="1">
    <location>
        <begin position="70"/>
        <end position="83"/>
    </location>
</feature>
<dbReference type="EMBL" id="JBEPCU010001167">
    <property type="protein sequence ID" value="MER6982862.1"/>
    <property type="molecule type" value="Genomic_DNA"/>
</dbReference>
<dbReference type="RefSeq" id="WP_143668149.1">
    <property type="nucleotide sequence ID" value="NZ_MUBM01000242.1"/>
</dbReference>